<evidence type="ECO:0000313" key="2">
    <source>
        <dbReference type="Proteomes" id="UP000789396"/>
    </source>
</evidence>
<sequence length="144" mass="17218">LHELGEVKINEKGPLNPNQIQKKSDAKLVLDDLFRTFGLMPYYDVPQFDVHLYTIMLSASIKLESWQLVDEVARELLDHLDESHNQEQDIFKEYSDEVRMSWLTSCLEVFMLLEKWYGENKNLIYAEKFKNLQEHWKKEIKIQI</sequence>
<dbReference type="EMBL" id="CAJVPZ010007468">
    <property type="protein sequence ID" value="CAG8586717.1"/>
    <property type="molecule type" value="Genomic_DNA"/>
</dbReference>
<dbReference type="OrthoDB" id="2123547at2759"/>
<name>A0A9N9C0W1_9GLOM</name>
<accession>A0A9N9C0W1</accession>
<evidence type="ECO:0000313" key="1">
    <source>
        <dbReference type="EMBL" id="CAG8586717.1"/>
    </source>
</evidence>
<keyword evidence="2" id="KW-1185">Reference proteome</keyword>
<feature type="non-terminal residue" evidence="1">
    <location>
        <position position="1"/>
    </location>
</feature>
<dbReference type="AlphaFoldDB" id="A0A9N9C0W1"/>
<comment type="caution">
    <text evidence="1">The sequence shown here is derived from an EMBL/GenBank/DDBJ whole genome shotgun (WGS) entry which is preliminary data.</text>
</comment>
<protein>
    <submittedName>
        <fullName evidence="1">20120_t:CDS:1</fullName>
    </submittedName>
</protein>
<proteinExistence type="predicted"/>
<organism evidence="1 2">
    <name type="scientific">Racocetra fulgida</name>
    <dbReference type="NCBI Taxonomy" id="60492"/>
    <lineage>
        <taxon>Eukaryota</taxon>
        <taxon>Fungi</taxon>
        <taxon>Fungi incertae sedis</taxon>
        <taxon>Mucoromycota</taxon>
        <taxon>Glomeromycotina</taxon>
        <taxon>Glomeromycetes</taxon>
        <taxon>Diversisporales</taxon>
        <taxon>Gigasporaceae</taxon>
        <taxon>Racocetra</taxon>
    </lineage>
</organism>
<reference evidence="1" key="1">
    <citation type="submission" date="2021-06" db="EMBL/GenBank/DDBJ databases">
        <authorList>
            <person name="Kallberg Y."/>
            <person name="Tangrot J."/>
            <person name="Rosling A."/>
        </authorList>
    </citation>
    <scope>NUCLEOTIDE SEQUENCE</scope>
    <source>
        <strain evidence="1">IN212</strain>
    </source>
</reference>
<gene>
    <name evidence="1" type="ORF">RFULGI_LOCUS6072</name>
</gene>
<dbReference type="Proteomes" id="UP000789396">
    <property type="component" value="Unassembled WGS sequence"/>
</dbReference>